<dbReference type="Gene3D" id="1.10.510.10">
    <property type="entry name" value="Transferase(Phosphotransferase) domain 1"/>
    <property type="match status" value="1"/>
</dbReference>
<keyword evidence="12" id="KW-1185">Reference proteome</keyword>
<comment type="caution">
    <text evidence="11">The sequence shown here is derived from an EMBL/GenBank/DDBJ whole genome shotgun (WGS) entry which is preliminary data.</text>
</comment>
<evidence type="ECO:0000313" key="12">
    <source>
        <dbReference type="Proteomes" id="UP001592581"/>
    </source>
</evidence>
<dbReference type="PANTHER" id="PTHR43289">
    <property type="entry name" value="MITOGEN-ACTIVATED PROTEIN KINASE KINASE KINASE 20-RELATED"/>
    <property type="match status" value="1"/>
</dbReference>
<dbReference type="PROSITE" id="PS00107">
    <property type="entry name" value="PROTEIN_KINASE_ATP"/>
    <property type="match status" value="1"/>
</dbReference>
<proteinExistence type="predicted"/>
<dbReference type="InterPro" id="IPR008271">
    <property type="entry name" value="Ser/Thr_kinase_AS"/>
</dbReference>
<evidence type="ECO:0000313" key="11">
    <source>
        <dbReference type="EMBL" id="MFC1439641.1"/>
    </source>
</evidence>
<dbReference type="SMART" id="SM00220">
    <property type="entry name" value="S_TKc"/>
    <property type="match status" value="1"/>
</dbReference>
<keyword evidence="4 7" id="KW-0547">Nucleotide-binding</keyword>
<evidence type="ECO:0000259" key="9">
    <source>
        <dbReference type="PROSITE" id="PS50011"/>
    </source>
</evidence>
<feature type="domain" description="Protein kinase" evidence="9">
    <location>
        <begin position="42"/>
        <end position="301"/>
    </location>
</feature>
<evidence type="ECO:0000256" key="1">
    <source>
        <dbReference type="ARBA" id="ARBA00012513"/>
    </source>
</evidence>
<accession>A0ABV6XMY9</accession>
<dbReference type="Proteomes" id="UP001592581">
    <property type="component" value="Unassembled WGS sequence"/>
</dbReference>
<name>A0ABV6XMY9_9ACTN</name>
<keyword evidence="6 7" id="KW-0067">ATP-binding</keyword>
<dbReference type="PROSITE" id="PS00108">
    <property type="entry name" value="PROTEIN_KINASE_ST"/>
    <property type="match status" value="1"/>
</dbReference>
<dbReference type="Pfam" id="PF00069">
    <property type="entry name" value="Pkinase"/>
    <property type="match status" value="1"/>
</dbReference>
<dbReference type="CDD" id="cd14014">
    <property type="entry name" value="STKc_PknB_like"/>
    <property type="match status" value="1"/>
</dbReference>
<dbReference type="RefSeq" id="WP_380565153.1">
    <property type="nucleotide sequence ID" value="NZ_JBEUKS010000005.1"/>
</dbReference>
<evidence type="ECO:0000256" key="6">
    <source>
        <dbReference type="ARBA" id="ARBA00022840"/>
    </source>
</evidence>
<evidence type="ECO:0000256" key="2">
    <source>
        <dbReference type="ARBA" id="ARBA00022527"/>
    </source>
</evidence>
<evidence type="ECO:0000256" key="8">
    <source>
        <dbReference type="SAM" id="MobiDB-lite"/>
    </source>
</evidence>
<dbReference type="PANTHER" id="PTHR43289:SF6">
    <property type="entry name" value="SERINE_THREONINE-PROTEIN KINASE NEKL-3"/>
    <property type="match status" value="1"/>
</dbReference>
<keyword evidence="3 11" id="KW-0808">Transferase</keyword>
<sequence>MGSTDGASDAHTGGHTGGQADGHAGGHTGGQVGEGRLVAGRYRLLSRLGRGGMGTVWRALDDVLDRQVAVKEVHLRTDHSPEEREQQRARTLREARAVAQLRHPSVVGIHDVVEQDGEPCIVMELVDGDSLGARLAAEGPLPPREAARIGLAVLSALEAVHAKGVLHRDVKPDNVLLERGTGRIVLTDFGIARVEGSSTLTEQGAFLGSPEFTAPERTEGGSAGPESDLWSVGVLLCTMLEGRSPFRRDSMSGVLYAVLYEEILLPASVEPLAPVVAGLLERDPARRLGSAEAVRLLRLFLERGAMVASPTAATLGAGPRGLPARRPERAATTVVEVGAVAGPVADDPPGRQRSGHRRTGVLLAAGGVLVAAATAATVVLASTGTPSGVAAPVTPIVSTSASSASSAASGAHASARPTPSEGSTGSTAANAVPAGFTLRKDPSGLFSLAVPDGWKRSTDDSGRIFYISPDRAYRIGVHPTPVPTEGVLASIKQQDADGPTTNPGFRNSSVTSTSFHGTNKAAFWQWSWDGYSDDAFGARDVKDLCWIEKGRAFDFWVSAPSSRSVQGTTYFATVSQTFQVN</sequence>
<dbReference type="InterPro" id="IPR001202">
    <property type="entry name" value="WW_dom"/>
</dbReference>
<dbReference type="Gene3D" id="3.30.200.20">
    <property type="entry name" value="Phosphorylase Kinase, domain 1"/>
    <property type="match status" value="1"/>
</dbReference>
<dbReference type="EC" id="2.7.11.1" evidence="1"/>
<protein>
    <recommendedName>
        <fullName evidence="1">non-specific serine/threonine protein kinase</fullName>
        <ecNumber evidence="1">2.7.11.1</ecNumber>
    </recommendedName>
</protein>
<dbReference type="GO" id="GO:0004674">
    <property type="term" value="F:protein serine/threonine kinase activity"/>
    <property type="evidence" value="ECO:0007669"/>
    <property type="project" value="UniProtKB-EC"/>
</dbReference>
<feature type="region of interest" description="Disordered" evidence="8">
    <location>
        <begin position="408"/>
        <end position="429"/>
    </location>
</feature>
<evidence type="ECO:0000256" key="4">
    <source>
        <dbReference type="ARBA" id="ARBA00022741"/>
    </source>
</evidence>
<feature type="region of interest" description="Disordered" evidence="8">
    <location>
        <begin position="1"/>
        <end position="33"/>
    </location>
</feature>
<evidence type="ECO:0000256" key="3">
    <source>
        <dbReference type="ARBA" id="ARBA00022679"/>
    </source>
</evidence>
<dbReference type="EMBL" id="JBEUKS010000005">
    <property type="protein sequence ID" value="MFC1439641.1"/>
    <property type="molecule type" value="Genomic_DNA"/>
</dbReference>
<dbReference type="InterPro" id="IPR011009">
    <property type="entry name" value="Kinase-like_dom_sf"/>
</dbReference>
<evidence type="ECO:0000256" key="5">
    <source>
        <dbReference type="ARBA" id="ARBA00022777"/>
    </source>
</evidence>
<gene>
    <name evidence="11" type="ORF">ABUW04_15390</name>
</gene>
<dbReference type="InterPro" id="IPR000719">
    <property type="entry name" value="Prot_kinase_dom"/>
</dbReference>
<dbReference type="SUPFAM" id="SSF56112">
    <property type="entry name" value="Protein kinase-like (PK-like)"/>
    <property type="match status" value="1"/>
</dbReference>
<feature type="binding site" evidence="7">
    <location>
        <position position="71"/>
    </location>
    <ligand>
        <name>ATP</name>
        <dbReference type="ChEBI" id="CHEBI:30616"/>
    </ligand>
</feature>
<dbReference type="PROSITE" id="PS50011">
    <property type="entry name" value="PROTEIN_KINASE_DOM"/>
    <property type="match status" value="1"/>
</dbReference>
<reference evidence="11 12" key="1">
    <citation type="submission" date="2024-06" db="EMBL/GenBank/DDBJ databases">
        <authorList>
            <person name="Lee S.D."/>
        </authorList>
    </citation>
    <scope>NUCLEOTIDE SEQUENCE [LARGE SCALE GENOMIC DNA]</scope>
    <source>
        <strain evidence="11 12">N1-10</strain>
    </source>
</reference>
<keyword evidence="5 11" id="KW-0418">Kinase</keyword>
<feature type="compositionally biased region" description="Gly residues" evidence="8">
    <location>
        <begin position="14"/>
        <end position="33"/>
    </location>
</feature>
<organism evidence="11 12">
    <name type="scientific">Streptacidiphilus jeojiensis</name>
    <dbReference type="NCBI Taxonomy" id="3229225"/>
    <lineage>
        <taxon>Bacteria</taxon>
        <taxon>Bacillati</taxon>
        <taxon>Actinomycetota</taxon>
        <taxon>Actinomycetes</taxon>
        <taxon>Kitasatosporales</taxon>
        <taxon>Streptomycetaceae</taxon>
        <taxon>Streptacidiphilus</taxon>
    </lineage>
</organism>
<dbReference type="PROSITE" id="PS50020">
    <property type="entry name" value="WW_DOMAIN_2"/>
    <property type="match status" value="1"/>
</dbReference>
<keyword evidence="2" id="KW-0723">Serine/threonine-protein kinase</keyword>
<evidence type="ECO:0000259" key="10">
    <source>
        <dbReference type="PROSITE" id="PS50020"/>
    </source>
</evidence>
<feature type="compositionally biased region" description="Polar residues" evidence="8">
    <location>
        <begin position="420"/>
        <end position="429"/>
    </location>
</feature>
<feature type="domain" description="WW" evidence="10">
    <location>
        <begin position="448"/>
        <end position="481"/>
    </location>
</feature>
<evidence type="ECO:0000256" key="7">
    <source>
        <dbReference type="PROSITE-ProRule" id="PRU10141"/>
    </source>
</evidence>
<dbReference type="InterPro" id="IPR017441">
    <property type="entry name" value="Protein_kinase_ATP_BS"/>
</dbReference>